<proteinExistence type="predicted"/>
<name>A0A7Y9HGF5_9ACTN</name>
<comment type="caution">
    <text evidence="1">The sequence shown here is derived from an EMBL/GenBank/DDBJ whole genome shotgun (WGS) entry which is preliminary data.</text>
</comment>
<dbReference type="Proteomes" id="UP000530403">
    <property type="component" value="Unassembled WGS sequence"/>
</dbReference>
<evidence type="ECO:0000313" key="1">
    <source>
        <dbReference type="EMBL" id="NYE43771.1"/>
    </source>
</evidence>
<gene>
    <name evidence="1" type="ORF">HEB29_004782</name>
</gene>
<accession>A0A7Y9HGF5</accession>
<reference evidence="1 2" key="1">
    <citation type="submission" date="2020-07" db="EMBL/GenBank/DDBJ databases">
        <title>Sequencing the genomes of 1000 actinobacteria strains.</title>
        <authorList>
            <person name="Klenk H.-P."/>
        </authorList>
    </citation>
    <scope>NUCLEOTIDE SEQUENCE [LARGE SCALE GENOMIC DNA]</scope>
    <source>
        <strain evidence="1 2">DSM 41455</strain>
    </source>
</reference>
<sequence length="33" mass="3270">MRYALSGGTGPRVRELAYAGAGGDVVDTAGVSD</sequence>
<dbReference type="AlphaFoldDB" id="A0A7Y9HGF5"/>
<evidence type="ECO:0000313" key="2">
    <source>
        <dbReference type="Proteomes" id="UP000530403"/>
    </source>
</evidence>
<organism evidence="1 2">
    <name type="scientific">Streptomyces fulvorobeus</name>
    <dbReference type="NCBI Taxonomy" id="284028"/>
    <lineage>
        <taxon>Bacteria</taxon>
        <taxon>Bacillati</taxon>
        <taxon>Actinomycetota</taxon>
        <taxon>Actinomycetes</taxon>
        <taxon>Kitasatosporales</taxon>
        <taxon>Streptomycetaceae</taxon>
        <taxon>Streptomyces</taxon>
    </lineage>
</organism>
<protein>
    <submittedName>
        <fullName evidence="1">Uncharacterized protein</fullName>
    </submittedName>
</protein>
<dbReference type="EMBL" id="JACCCF010000001">
    <property type="protein sequence ID" value="NYE43771.1"/>
    <property type="molecule type" value="Genomic_DNA"/>
</dbReference>